<reference evidence="1 2" key="1">
    <citation type="journal article" date="2014" name="Genome Biol.">
        <title>Transcriptome and methylome profiling reveals relics of genome dominance in the mesopolyploid Brassica oleracea.</title>
        <authorList>
            <person name="Parkin I.A."/>
            <person name="Koh C."/>
            <person name="Tang H."/>
            <person name="Robinson S.J."/>
            <person name="Kagale S."/>
            <person name="Clarke W.E."/>
            <person name="Town C.D."/>
            <person name="Nixon J."/>
            <person name="Krishnakumar V."/>
            <person name="Bidwell S.L."/>
            <person name="Denoeud F."/>
            <person name="Belcram H."/>
            <person name="Links M.G."/>
            <person name="Just J."/>
            <person name="Clarke C."/>
            <person name="Bender T."/>
            <person name="Huebert T."/>
            <person name="Mason A.S."/>
            <person name="Pires J.C."/>
            <person name="Barker G."/>
            <person name="Moore J."/>
            <person name="Walley P.G."/>
            <person name="Manoli S."/>
            <person name="Batley J."/>
            <person name="Edwards D."/>
            <person name="Nelson M.N."/>
            <person name="Wang X."/>
            <person name="Paterson A.H."/>
            <person name="King G."/>
            <person name="Bancroft I."/>
            <person name="Chalhoub B."/>
            <person name="Sharpe A.G."/>
        </authorList>
    </citation>
    <scope>NUCLEOTIDE SEQUENCE</scope>
    <source>
        <strain evidence="1 2">cv. TO1000</strain>
    </source>
</reference>
<proteinExistence type="predicted"/>
<accession>A0A0D3C5S6</accession>
<protein>
    <submittedName>
        <fullName evidence="1">Uncharacterized protein</fullName>
    </submittedName>
</protein>
<keyword evidence="2" id="KW-1185">Reference proteome</keyword>
<reference evidence="1" key="2">
    <citation type="submission" date="2015-03" db="UniProtKB">
        <authorList>
            <consortium name="EnsemblPlants"/>
        </authorList>
    </citation>
    <scope>IDENTIFICATION</scope>
</reference>
<organism evidence="1 2">
    <name type="scientific">Brassica oleracea var. oleracea</name>
    <dbReference type="NCBI Taxonomy" id="109376"/>
    <lineage>
        <taxon>Eukaryota</taxon>
        <taxon>Viridiplantae</taxon>
        <taxon>Streptophyta</taxon>
        <taxon>Embryophyta</taxon>
        <taxon>Tracheophyta</taxon>
        <taxon>Spermatophyta</taxon>
        <taxon>Magnoliopsida</taxon>
        <taxon>eudicotyledons</taxon>
        <taxon>Gunneridae</taxon>
        <taxon>Pentapetalae</taxon>
        <taxon>rosids</taxon>
        <taxon>malvids</taxon>
        <taxon>Brassicales</taxon>
        <taxon>Brassicaceae</taxon>
        <taxon>Brassiceae</taxon>
        <taxon>Brassica</taxon>
    </lineage>
</organism>
<evidence type="ECO:0000313" key="2">
    <source>
        <dbReference type="Proteomes" id="UP000032141"/>
    </source>
</evidence>
<dbReference type="InterPro" id="IPR005529">
    <property type="entry name" value="DUF321"/>
</dbReference>
<dbReference type="Pfam" id="PF03778">
    <property type="entry name" value="DUF321"/>
    <property type="match status" value="2"/>
</dbReference>
<dbReference type="Proteomes" id="UP000032141">
    <property type="component" value="Chromosome C4"/>
</dbReference>
<name>A0A0D3C5S6_BRAOL</name>
<dbReference type="HOGENOM" id="CLU_1752256_0_0_1"/>
<dbReference type="EnsemblPlants" id="Bo4g191410.1">
    <property type="protein sequence ID" value="Bo4g191410.1"/>
    <property type="gene ID" value="Bo4g191410"/>
</dbReference>
<evidence type="ECO:0000313" key="1">
    <source>
        <dbReference type="EnsemblPlants" id="Bo4g191410.1"/>
    </source>
</evidence>
<sequence length="149" mass="15888">MDKDEVLLSVENKGGKPLCAIAVREAIDAIVARSKLLSSDGATKTLVEHDSAAGGGSNPIKDKSGFAPKAEYLEGKLDFTVLAGKLYSTILAGKLDFTVMAGKLDFTVLAGNLNFYGFGRKILVYGFGEKTRFYGFGGKTRFYGFGGKI</sequence>
<dbReference type="AlphaFoldDB" id="A0A0D3C5S6"/>
<dbReference type="Gramene" id="Bo4g191410.1">
    <property type="protein sequence ID" value="Bo4g191410.1"/>
    <property type="gene ID" value="Bo4g191410"/>
</dbReference>